<dbReference type="Proteomes" id="UP000886069">
    <property type="component" value="Unassembled WGS sequence"/>
</dbReference>
<dbReference type="InterPro" id="IPR001375">
    <property type="entry name" value="Peptidase_S9_cat"/>
</dbReference>
<reference evidence="11" key="1">
    <citation type="journal article" date="2020" name="mSystems">
        <title>Genome- and Community-Level Interaction Insights into Carbon Utilization and Element Cycling Functions of Hydrothermarchaeota in Hydrothermal Sediment.</title>
        <authorList>
            <person name="Zhou Z."/>
            <person name="Liu Y."/>
            <person name="Xu W."/>
            <person name="Pan J."/>
            <person name="Luo Z.H."/>
            <person name="Li M."/>
        </authorList>
    </citation>
    <scope>NUCLEOTIDE SEQUENCE [LARGE SCALE GENOMIC DNA]</scope>
    <source>
        <strain evidence="11">SpSt-1233</strain>
    </source>
</reference>
<comment type="caution">
    <text evidence="11">The sequence shown here is derived from an EMBL/GenBank/DDBJ whole genome shotgun (WGS) entry which is preliminary data.</text>
</comment>
<feature type="domain" description="Peptidase S9 prolyl oligopeptidase catalytic" evidence="10">
    <location>
        <begin position="444"/>
        <end position="650"/>
    </location>
</feature>
<evidence type="ECO:0000256" key="4">
    <source>
        <dbReference type="ARBA" id="ARBA00022801"/>
    </source>
</evidence>
<evidence type="ECO:0000259" key="10">
    <source>
        <dbReference type="Pfam" id="PF00326"/>
    </source>
</evidence>
<dbReference type="FunFam" id="3.40.50.1820:FF:000028">
    <property type="entry name" value="S9 family peptidase"/>
    <property type="match status" value="1"/>
</dbReference>
<dbReference type="SUPFAM" id="SSF53474">
    <property type="entry name" value="alpha/beta-Hydrolases"/>
    <property type="match status" value="1"/>
</dbReference>
<feature type="non-terminal residue" evidence="11">
    <location>
        <position position="1"/>
    </location>
</feature>
<name>A0A7V2F426_UNCEI</name>
<dbReference type="Gene3D" id="2.120.10.30">
    <property type="entry name" value="TolB, C-terminal domain"/>
    <property type="match status" value="2"/>
</dbReference>
<dbReference type="PROSITE" id="PS00708">
    <property type="entry name" value="PRO_ENDOPEP_SER"/>
    <property type="match status" value="1"/>
</dbReference>
<sequence length="654" mass="72638">PMTPEALWKMKRVGSLELSPDGARAAVTVTEYDIEKNEGRGDIWLVATDGSGTRRFTTWESSEGSPVWSPDGAWLAFTAKRDGEHAQLHLVRTGGGEAVPLTDMPLGASNPRWMPDGRRIVFVSQVIPSLAADLDSMRVEIERRKECKVTAKVTEDRLYRYWDHWLTDGYVPHLFVIDVETKELTDLTPNRKDLFSTGGVDYEISPDGAEIAFTSFEHGAPYDSLVSDIYLLDVSRPGSARNITAENPADDFAPYYTPDGRCIIYGRQQIVGFYGDQVELVRYDRKTGGKKELTGGFDRSPSGWITDDNGKTIYFTAEDRARRSIFSLPVKGGEVREVHRGGTVGAIDLVSKKRLVFIREDLSHPAEVWSVGTDGKDPRKLTSFNDGILSGIEMGRVEDVTYPGFGGADVQMFVLYPPGFDESGKWPLLVLVHGGPHGTFGDDWHYRWNAQTFAAPGYVTAMVNFHGSSSFGQDFTDAITGEVGRKPYEDVMKAADFLVARGYIDEDRMAVAGGSYGGYLVSWIGTQTDRFACIVDHAGVFDLVAQFGSDITHGRARNYGGEPWDDLEAVTRYSPSDHMANYVTPTLVSHGERDYRVPVGNGLEVYGMLKAKGVPAKLIYFPDENHFVQSPQNSIFWYNEFHAWLDTWIGTGPE</sequence>
<dbReference type="PANTHER" id="PTHR42776">
    <property type="entry name" value="SERINE PEPTIDASE S9 FAMILY MEMBER"/>
    <property type="match status" value="1"/>
</dbReference>
<keyword evidence="4" id="KW-0378">Hydrolase</keyword>
<dbReference type="InterPro" id="IPR011659">
    <property type="entry name" value="WD40"/>
</dbReference>
<accession>A0A7V2F426</accession>
<keyword evidence="2" id="KW-0645">Protease</keyword>
<dbReference type="InterPro" id="IPR029058">
    <property type="entry name" value="AB_hydrolase_fold"/>
</dbReference>
<proteinExistence type="inferred from homology"/>
<evidence type="ECO:0000256" key="9">
    <source>
        <dbReference type="ARBA" id="ARBA00045885"/>
    </source>
</evidence>
<evidence type="ECO:0000256" key="6">
    <source>
        <dbReference type="ARBA" id="ARBA00022990"/>
    </source>
</evidence>
<dbReference type="Gene3D" id="3.40.50.1820">
    <property type="entry name" value="alpha/beta hydrolase"/>
    <property type="match status" value="1"/>
</dbReference>
<protein>
    <recommendedName>
        <fullName evidence="8">Acyl-peptide hydrolase</fullName>
    </recommendedName>
    <alternativeName>
        <fullName evidence="7">Acylaminoacyl-peptidase</fullName>
    </alternativeName>
</protein>
<evidence type="ECO:0000256" key="1">
    <source>
        <dbReference type="ARBA" id="ARBA00010040"/>
    </source>
</evidence>
<dbReference type="InterPro" id="IPR002471">
    <property type="entry name" value="Pept_S9_AS"/>
</dbReference>
<evidence type="ECO:0000256" key="3">
    <source>
        <dbReference type="ARBA" id="ARBA00022729"/>
    </source>
</evidence>
<dbReference type="PANTHER" id="PTHR42776:SF13">
    <property type="entry name" value="DIPEPTIDYL-PEPTIDASE 5"/>
    <property type="match status" value="1"/>
</dbReference>
<evidence type="ECO:0000313" key="11">
    <source>
        <dbReference type="EMBL" id="HER44525.1"/>
    </source>
</evidence>
<comment type="function">
    <text evidence="9">This enzyme catalyzes the hydrolysis of the N-terminal peptide bond of an N-acetylated peptide to generate an N-acetylated amino acid and a peptide with a free N-terminus. It preferentially cleaves off Ac-Ala, Ac-Met and Ac-Ser. Also, involved in the degradation of oxidized and glycated proteins.</text>
</comment>
<keyword evidence="3" id="KW-0732">Signal</keyword>
<comment type="similarity">
    <text evidence="1">Belongs to the peptidase S9C family.</text>
</comment>
<evidence type="ECO:0000256" key="2">
    <source>
        <dbReference type="ARBA" id="ARBA00022670"/>
    </source>
</evidence>
<dbReference type="SUPFAM" id="SSF82171">
    <property type="entry name" value="DPP6 N-terminal domain-like"/>
    <property type="match status" value="1"/>
</dbReference>
<gene>
    <name evidence="11" type="ORF">ENO08_08715</name>
</gene>
<dbReference type="Pfam" id="PF07676">
    <property type="entry name" value="PD40"/>
    <property type="match status" value="2"/>
</dbReference>
<dbReference type="Pfam" id="PF00326">
    <property type="entry name" value="Peptidase_S9"/>
    <property type="match status" value="1"/>
</dbReference>
<dbReference type="GO" id="GO:0004252">
    <property type="term" value="F:serine-type endopeptidase activity"/>
    <property type="evidence" value="ECO:0007669"/>
    <property type="project" value="InterPro"/>
</dbReference>
<evidence type="ECO:0000256" key="7">
    <source>
        <dbReference type="ARBA" id="ARBA00032284"/>
    </source>
</evidence>
<dbReference type="EMBL" id="DSEC01000624">
    <property type="protein sequence ID" value="HER44525.1"/>
    <property type="molecule type" value="Genomic_DNA"/>
</dbReference>
<keyword evidence="6" id="KW-0007">Acetylation</keyword>
<keyword evidence="5" id="KW-0720">Serine protease</keyword>
<organism evidence="11">
    <name type="scientific">Eiseniibacteriota bacterium</name>
    <dbReference type="NCBI Taxonomy" id="2212470"/>
    <lineage>
        <taxon>Bacteria</taxon>
        <taxon>Candidatus Eiseniibacteriota</taxon>
    </lineage>
</organism>
<dbReference type="InterPro" id="IPR011042">
    <property type="entry name" value="6-blade_b-propeller_TolB-like"/>
</dbReference>
<dbReference type="GO" id="GO:0006508">
    <property type="term" value="P:proteolysis"/>
    <property type="evidence" value="ECO:0007669"/>
    <property type="project" value="UniProtKB-KW"/>
</dbReference>
<evidence type="ECO:0000256" key="8">
    <source>
        <dbReference type="ARBA" id="ARBA00032596"/>
    </source>
</evidence>
<evidence type="ECO:0000256" key="5">
    <source>
        <dbReference type="ARBA" id="ARBA00022825"/>
    </source>
</evidence>
<dbReference type="AlphaFoldDB" id="A0A7V2F426"/>